<comment type="caution">
    <text evidence="9">The sequence shown here is derived from an EMBL/GenBank/DDBJ whole genome shotgun (WGS) entry which is preliminary data.</text>
</comment>
<evidence type="ECO:0000256" key="7">
    <source>
        <dbReference type="ARBA" id="ARBA00030253"/>
    </source>
</evidence>
<evidence type="ECO:0000256" key="8">
    <source>
        <dbReference type="SAM" id="Phobius"/>
    </source>
</evidence>
<dbReference type="PANTHER" id="PTHR43448">
    <property type="entry name" value="PROTOHEME IX FARNESYLTRANSFERASE, MITOCHONDRIAL"/>
    <property type="match status" value="1"/>
</dbReference>
<feature type="transmembrane region" description="Helical" evidence="8">
    <location>
        <begin position="189"/>
        <end position="210"/>
    </location>
</feature>
<dbReference type="GO" id="GO:0008495">
    <property type="term" value="F:protoheme IX farnesyltransferase activity"/>
    <property type="evidence" value="ECO:0007669"/>
    <property type="project" value="InterPro"/>
</dbReference>
<evidence type="ECO:0000313" key="9">
    <source>
        <dbReference type="EMBL" id="KAK2709426.1"/>
    </source>
</evidence>
<dbReference type="CDD" id="cd13957">
    <property type="entry name" value="PT_UbiA_Cox10"/>
    <property type="match status" value="1"/>
</dbReference>
<evidence type="ECO:0000256" key="3">
    <source>
        <dbReference type="ARBA" id="ARBA00022692"/>
    </source>
</evidence>
<feature type="transmembrane region" description="Helical" evidence="8">
    <location>
        <begin position="243"/>
        <end position="260"/>
    </location>
</feature>
<dbReference type="Gene3D" id="1.10.357.140">
    <property type="entry name" value="UbiA prenyltransferase"/>
    <property type="match status" value="1"/>
</dbReference>
<dbReference type="NCBIfam" id="TIGR01473">
    <property type="entry name" value="cyoE_ctaB"/>
    <property type="match status" value="1"/>
</dbReference>
<keyword evidence="5" id="KW-0350">Heme biosynthesis</keyword>
<evidence type="ECO:0000256" key="2">
    <source>
        <dbReference type="ARBA" id="ARBA00022679"/>
    </source>
</evidence>
<keyword evidence="6 8" id="KW-0472">Membrane</keyword>
<protein>
    <recommendedName>
        <fullName evidence="7">Heme O synthase</fullName>
    </recommendedName>
</protein>
<dbReference type="PANTHER" id="PTHR43448:SF2">
    <property type="entry name" value="PROTOHEME IX FARNESYLTRANSFERASE, MITOCHONDRIAL"/>
    <property type="match status" value="1"/>
</dbReference>
<name>A0AA88HPH6_ARTSF</name>
<dbReference type="AlphaFoldDB" id="A0AA88HPH6"/>
<dbReference type="Pfam" id="PF01040">
    <property type="entry name" value="UbiA"/>
    <property type="match status" value="1"/>
</dbReference>
<dbReference type="Proteomes" id="UP001187531">
    <property type="component" value="Unassembled WGS sequence"/>
</dbReference>
<dbReference type="EMBL" id="JAVRJZ010000017">
    <property type="protein sequence ID" value="KAK2709426.1"/>
    <property type="molecule type" value="Genomic_DNA"/>
</dbReference>
<dbReference type="InterPro" id="IPR044878">
    <property type="entry name" value="UbiA_sf"/>
</dbReference>
<sequence>MILANEMKQTQEVILKEETVIIQTSKACKLFFQYLELGKARLTTLVMTSAVAGYFMGPGDLDLKTLLCCSVGTGFMSASSHVFNQLLEVPHDAMMGRTKQRLLVQKSITTQHAVIFGILVGFFGLAMLCMAVNPLTCFLGALTWLLYVAVYTPMKRISILNTWIGSVVGALPTLMGFTALTNKVSLDGALLFAISFSWQFPHFNALSWYLRKDYARAGYKMMSVCNQSYDFFKQPTVTNARKLFKYSLIYLPLIFSLMFVCKGKYSLGFNVFFATEEEI</sequence>
<evidence type="ECO:0000313" key="10">
    <source>
        <dbReference type="Proteomes" id="UP001187531"/>
    </source>
</evidence>
<dbReference type="FunFam" id="1.10.357.140:FF:000006">
    <property type="entry name" value="Protoheme IX farnesyltransferase, mitochondrial"/>
    <property type="match status" value="1"/>
</dbReference>
<dbReference type="InterPro" id="IPR006369">
    <property type="entry name" value="Protohaem_IX_farnesylTrfase"/>
</dbReference>
<evidence type="ECO:0000256" key="1">
    <source>
        <dbReference type="ARBA" id="ARBA00004141"/>
    </source>
</evidence>
<keyword evidence="3 8" id="KW-0812">Transmembrane</keyword>
<dbReference type="GO" id="GO:0005739">
    <property type="term" value="C:mitochondrion"/>
    <property type="evidence" value="ECO:0007669"/>
    <property type="project" value="TreeGrafter"/>
</dbReference>
<evidence type="ECO:0000256" key="5">
    <source>
        <dbReference type="ARBA" id="ARBA00023133"/>
    </source>
</evidence>
<feature type="transmembrane region" description="Helical" evidence="8">
    <location>
        <begin position="159"/>
        <end position="177"/>
    </location>
</feature>
<reference evidence="9" key="1">
    <citation type="submission" date="2023-07" db="EMBL/GenBank/DDBJ databases">
        <title>Chromosome-level genome assembly of Artemia franciscana.</title>
        <authorList>
            <person name="Jo E."/>
        </authorList>
    </citation>
    <scope>NUCLEOTIDE SEQUENCE</scope>
    <source>
        <tissue evidence="9">Whole body</tissue>
    </source>
</reference>
<dbReference type="GO" id="GO:0006784">
    <property type="term" value="P:heme A biosynthetic process"/>
    <property type="evidence" value="ECO:0007669"/>
    <property type="project" value="TreeGrafter"/>
</dbReference>
<keyword evidence="2" id="KW-0808">Transferase</keyword>
<gene>
    <name evidence="9" type="ORF">QYM36_013179</name>
</gene>
<organism evidence="9 10">
    <name type="scientific">Artemia franciscana</name>
    <name type="common">Brine shrimp</name>
    <name type="synonym">Artemia sanfranciscana</name>
    <dbReference type="NCBI Taxonomy" id="6661"/>
    <lineage>
        <taxon>Eukaryota</taxon>
        <taxon>Metazoa</taxon>
        <taxon>Ecdysozoa</taxon>
        <taxon>Arthropoda</taxon>
        <taxon>Crustacea</taxon>
        <taxon>Branchiopoda</taxon>
        <taxon>Anostraca</taxon>
        <taxon>Artemiidae</taxon>
        <taxon>Artemia</taxon>
    </lineage>
</organism>
<comment type="subcellular location">
    <subcellularLocation>
        <location evidence="1">Membrane</location>
        <topology evidence="1">Multi-pass membrane protein</topology>
    </subcellularLocation>
</comment>
<evidence type="ECO:0000256" key="6">
    <source>
        <dbReference type="ARBA" id="ARBA00023136"/>
    </source>
</evidence>
<accession>A0AA88HPH6</accession>
<feature type="transmembrane region" description="Helical" evidence="8">
    <location>
        <begin position="114"/>
        <end position="147"/>
    </location>
</feature>
<proteinExistence type="predicted"/>
<dbReference type="InterPro" id="IPR000537">
    <property type="entry name" value="UbiA_prenyltransferase"/>
</dbReference>
<evidence type="ECO:0000256" key="4">
    <source>
        <dbReference type="ARBA" id="ARBA00022989"/>
    </source>
</evidence>
<keyword evidence="4 8" id="KW-1133">Transmembrane helix</keyword>
<keyword evidence="10" id="KW-1185">Reference proteome</keyword>
<dbReference type="GO" id="GO:0016020">
    <property type="term" value="C:membrane"/>
    <property type="evidence" value="ECO:0007669"/>
    <property type="project" value="UniProtKB-SubCell"/>
</dbReference>